<protein>
    <submittedName>
        <fullName evidence="2">Uncharacterized protein</fullName>
    </submittedName>
</protein>
<proteinExistence type="predicted"/>
<evidence type="ECO:0000313" key="2">
    <source>
        <dbReference type="EMBL" id="GEA80733.1"/>
    </source>
</evidence>
<organism evidence="2 3">
    <name type="scientific">Cellulomonas uda</name>
    <dbReference type="NCBI Taxonomy" id="1714"/>
    <lineage>
        <taxon>Bacteria</taxon>
        <taxon>Bacillati</taxon>
        <taxon>Actinomycetota</taxon>
        <taxon>Actinomycetes</taxon>
        <taxon>Micrococcales</taxon>
        <taxon>Cellulomonadaceae</taxon>
        <taxon>Cellulomonas</taxon>
    </lineage>
</organism>
<dbReference type="RefSeq" id="WP_244937683.1">
    <property type="nucleotide sequence ID" value="NZ_BJLP01000015.1"/>
</dbReference>
<dbReference type="AlphaFoldDB" id="A0A4Y3K9T0"/>
<keyword evidence="1" id="KW-0472">Membrane</keyword>
<sequence>MPDVWFALWSVLVVGTLVGAFLLARRLWRSLVALGRELARAGEVTSELADRAAELAELAAQRRASTDPTLFADRDELRDAVRGLRRERAHRREERARRHAEVARGWRTYWT</sequence>
<feature type="transmembrane region" description="Helical" evidence="1">
    <location>
        <begin position="6"/>
        <end position="24"/>
    </location>
</feature>
<dbReference type="EMBL" id="BJLP01000015">
    <property type="protein sequence ID" value="GEA80733.1"/>
    <property type="molecule type" value="Genomic_DNA"/>
</dbReference>
<keyword evidence="3" id="KW-1185">Reference proteome</keyword>
<keyword evidence="1" id="KW-1133">Transmembrane helix</keyword>
<comment type="caution">
    <text evidence="2">The sequence shown here is derived from an EMBL/GenBank/DDBJ whole genome shotgun (WGS) entry which is preliminary data.</text>
</comment>
<keyword evidence="1" id="KW-0812">Transmembrane</keyword>
<reference evidence="2 3" key="1">
    <citation type="submission" date="2019-06" db="EMBL/GenBank/DDBJ databases">
        <title>Whole genome shotgun sequence of Cellulomonas uda NBRC 3747.</title>
        <authorList>
            <person name="Hosoyama A."/>
            <person name="Uohara A."/>
            <person name="Ohji S."/>
            <person name="Ichikawa N."/>
        </authorList>
    </citation>
    <scope>NUCLEOTIDE SEQUENCE [LARGE SCALE GENOMIC DNA]</scope>
    <source>
        <strain evidence="2 3">NBRC 3747</strain>
    </source>
</reference>
<dbReference type="Proteomes" id="UP000315842">
    <property type="component" value="Unassembled WGS sequence"/>
</dbReference>
<evidence type="ECO:0000256" key="1">
    <source>
        <dbReference type="SAM" id="Phobius"/>
    </source>
</evidence>
<accession>A0A4Y3K9T0</accession>
<name>A0A4Y3K9T0_CELUD</name>
<gene>
    <name evidence="2" type="ORF">CUD01_11770</name>
</gene>
<evidence type="ECO:0000313" key="3">
    <source>
        <dbReference type="Proteomes" id="UP000315842"/>
    </source>
</evidence>